<organism evidence="3 4">
    <name type="scientific">Thauera sinica</name>
    <dbReference type="NCBI Taxonomy" id="2665146"/>
    <lineage>
        <taxon>Bacteria</taxon>
        <taxon>Pseudomonadati</taxon>
        <taxon>Pseudomonadota</taxon>
        <taxon>Betaproteobacteria</taxon>
        <taxon>Rhodocyclales</taxon>
        <taxon>Zoogloeaceae</taxon>
        <taxon>Thauera</taxon>
    </lineage>
</organism>
<dbReference type="Pfam" id="PF03929">
    <property type="entry name" value="PepSY_TM"/>
    <property type="match status" value="1"/>
</dbReference>
<dbReference type="EMBL" id="JBHSOG010000098">
    <property type="protein sequence ID" value="MFC5771648.1"/>
    <property type="molecule type" value="Genomic_DNA"/>
</dbReference>
<evidence type="ECO:0000313" key="3">
    <source>
        <dbReference type="EMBL" id="MFC5771648.1"/>
    </source>
</evidence>
<keyword evidence="2" id="KW-0812">Transmembrane</keyword>
<keyword evidence="2" id="KW-0472">Membrane</keyword>
<reference evidence="4" key="1">
    <citation type="journal article" date="2019" name="Int. J. Syst. Evol. Microbiol.">
        <title>The Global Catalogue of Microorganisms (GCM) 10K type strain sequencing project: providing services to taxonomists for standard genome sequencing and annotation.</title>
        <authorList>
            <consortium name="The Broad Institute Genomics Platform"/>
            <consortium name="The Broad Institute Genome Sequencing Center for Infectious Disease"/>
            <person name="Wu L."/>
            <person name="Ma J."/>
        </authorList>
    </citation>
    <scope>NUCLEOTIDE SEQUENCE [LARGE SCALE GENOMIC DNA]</scope>
    <source>
        <strain evidence="4">SHR3</strain>
    </source>
</reference>
<dbReference type="Proteomes" id="UP001595974">
    <property type="component" value="Unassembled WGS sequence"/>
</dbReference>
<feature type="transmembrane region" description="Helical" evidence="2">
    <location>
        <begin position="359"/>
        <end position="380"/>
    </location>
</feature>
<accession>A0ABW1AXJ2</accession>
<comment type="caution">
    <text evidence="3">The sequence shown here is derived from an EMBL/GenBank/DDBJ whole genome shotgun (WGS) entry which is preliminary data.</text>
</comment>
<sequence length="543" mass="58507">MTKKRLFSPAFIQRFTSVHSWVGICTGMALFIAFFAGALAIYLEPIQKWANPDLRQTHGGRADIERVVDAAVAHPDFADALELSFGPDGQGPKAVFYGGNPSRGEPWITHTLAPDADGHIVRLDAPSSVGAMINQIHYSLGLPKHAGYTLMGVVSAVYGLALVTGLLIHLPHLLRDLYSLRVGKNLKKMWLDAHNVIGVLSLPFHLMFAFTGVLICIMPILGDAMDRISPDLAASQAFAAQEQGGFAARRHRHGGPEARGRPPAPMLPASRLLDIATAQIGDFQPTGIHYSGYGTADAQARVVGRIRRALVPEASVALSAATGKVIEVDAPGRRSVPTVLEAGYVSLHFADFGGQLTKAIYFVLGLAGAFLFYSGNLLWIETRRRRHHVEQPMSGWIMAQLSIGICLGCCLGIGTMLSGTQWLPPDLPGRSQWEGNLYYIGFFGALIWSLARPPIRAGIEILSGCAIVYGLLPIVNLTRSSWYGGWDVALFDTILLLLAACFLALARGTMRRAATGQPNSVWSLSSRPVQHAQPGHAADTVAS</sequence>
<feature type="region of interest" description="Disordered" evidence="1">
    <location>
        <begin position="519"/>
        <end position="543"/>
    </location>
</feature>
<keyword evidence="2" id="KW-1133">Transmembrane helix</keyword>
<feature type="transmembrane region" description="Helical" evidence="2">
    <location>
        <begin position="401"/>
        <end position="423"/>
    </location>
</feature>
<name>A0ABW1AXJ2_9RHOO</name>
<feature type="compositionally biased region" description="Polar residues" evidence="1">
    <location>
        <begin position="519"/>
        <end position="528"/>
    </location>
</feature>
<feature type="transmembrane region" description="Helical" evidence="2">
    <location>
        <begin position="148"/>
        <end position="174"/>
    </location>
</feature>
<evidence type="ECO:0000313" key="4">
    <source>
        <dbReference type="Proteomes" id="UP001595974"/>
    </source>
</evidence>
<dbReference type="PANTHER" id="PTHR34219:SF9">
    <property type="entry name" value="IRON-REGULATED INNER MEMBRANE PROTEIN"/>
    <property type="match status" value="1"/>
</dbReference>
<evidence type="ECO:0000256" key="2">
    <source>
        <dbReference type="SAM" id="Phobius"/>
    </source>
</evidence>
<feature type="transmembrane region" description="Helical" evidence="2">
    <location>
        <begin position="195"/>
        <end position="221"/>
    </location>
</feature>
<dbReference type="InterPro" id="IPR005625">
    <property type="entry name" value="PepSY-ass_TM"/>
</dbReference>
<feature type="transmembrane region" description="Helical" evidence="2">
    <location>
        <begin position="21"/>
        <end position="43"/>
    </location>
</feature>
<dbReference type="PANTHER" id="PTHR34219">
    <property type="entry name" value="IRON-REGULATED INNER MEMBRANE PROTEIN-RELATED"/>
    <property type="match status" value="1"/>
</dbReference>
<feature type="transmembrane region" description="Helical" evidence="2">
    <location>
        <begin position="458"/>
        <end position="476"/>
    </location>
</feature>
<gene>
    <name evidence="3" type="ORF">ACFPTN_19905</name>
</gene>
<evidence type="ECO:0000256" key="1">
    <source>
        <dbReference type="SAM" id="MobiDB-lite"/>
    </source>
</evidence>
<dbReference type="RefSeq" id="WP_096450871.1">
    <property type="nucleotide sequence ID" value="NZ_JBHSOG010000098.1"/>
</dbReference>
<protein>
    <submittedName>
        <fullName evidence="3">PepSY-associated TM helix domain-containing protein</fullName>
    </submittedName>
</protein>
<feature type="transmembrane region" description="Helical" evidence="2">
    <location>
        <begin position="435"/>
        <end position="451"/>
    </location>
</feature>
<proteinExistence type="predicted"/>
<feature type="transmembrane region" description="Helical" evidence="2">
    <location>
        <begin position="488"/>
        <end position="506"/>
    </location>
</feature>
<keyword evidence="4" id="KW-1185">Reference proteome</keyword>